<evidence type="ECO:0000313" key="1">
    <source>
        <dbReference type="EMBL" id="QNQ90635.1"/>
    </source>
</evidence>
<accession>A0A7H0SQ10</accession>
<organism evidence="1 2">
    <name type="scientific">Corynebacterium poyangense</name>
    <dbReference type="NCBI Taxonomy" id="2684405"/>
    <lineage>
        <taxon>Bacteria</taxon>
        <taxon>Bacillati</taxon>
        <taxon>Actinomycetota</taxon>
        <taxon>Actinomycetes</taxon>
        <taxon>Mycobacteriales</taxon>
        <taxon>Corynebacteriaceae</taxon>
        <taxon>Corynebacterium</taxon>
    </lineage>
</organism>
<sequence length="150" mass="16868">MQEREGKWIWVGNDLIDQQGGVVASVISDVIYLGEERLLIESSPGPWHFRARATSGDGEVFTLIQKSLTVSQLVADCAGRKYRLERISAWRKERRIINESGQLCAHVCPRVSGKVEVSDAPEYDTMPLKDAVFLTWGCVLVDSPVRRPRI</sequence>
<name>A0A7H0SQ10_9CORY</name>
<dbReference type="KEGG" id="cpoy:GP475_08275"/>
<reference evidence="1 2" key="1">
    <citation type="submission" date="2019-12" db="EMBL/GenBank/DDBJ databases">
        <title>Corynebacterium sp. nov., isolated from feces of the Anser Albifrons in China.</title>
        <authorList>
            <person name="Liu Q."/>
        </authorList>
    </citation>
    <scope>NUCLEOTIDE SEQUENCE [LARGE SCALE GENOMIC DNA]</scope>
    <source>
        <strain evidence="1 2">4H37-19</strain>
    </source>
</reference>
<dbReference type="EMBL" id="CP046884">
    <property type="protein sequence ID" value="QNQ90635.1"/>
    <property type="molecule type" value="Genomic_DNA"/>
</dbReference>
<protein>
    <submittedName>
        <fullName evidence="1">Uncharacterized protein</fullName>
    </submittedName>
</protein>
<dbReference type="Proteomes" id="UP000516320">
    <property type="component" value="Chromosome"/>
</dbReference>
<keyword evidence="2" id="KW-1185">Reference proteome</keyword>
<dbReference type="AlphaFoldDB" id="A0A7H0SQ10"/>
<dbReference type="RefSeq" id="WP_187973947.1">
    <property type="nucleotide sequence ID" value="NZ_CP046884.1"/>
</dbReference>
<gene>
    <name evidence="1" type="ORF">GP475_08275</name>
</gene>
<proteinExistence type="predicted"/>
<evidence type="ECO:0000313" key="2">
    <source>
        <dbReference type="Proteomes" id="UP000516320"/>
    </source>
</evidence>